<feature type="compositionally biased region" description="Basic and acidic residues" evidence="1">
    <location>
        <begin position="587"/>
        <end position="598"/>
    </location>
</feature>
<feature type="region of interest" description="Disordered" evidence="1">
    <location>
        <begin position="657"/>
        <end position="681"/>
    </location>
</feature>
<proteinExistence type="predicted"/>
<dbReference type="AlphaFoldDB" id="A0A9P3UL86"/>
<feature type="compositionally biased region" description="Basic and acidic residues" evidence="1">
    <location>
        <begin position="234"/>
        <end position="246"/>
    </location>
</feature>
<feature type="region of interest" description="Disordered" evidence="1">
    <location>
        <begin position="226"/>
        <end position="453"/>
    </location>
</feature>
<dbReference type="InterPro" id="IPR057511">
    <property type="entry name" value="WH_GDS1"/>
</dbReference>
<keyword evidence="4" id="KW-1185">Reference proteome</keyword>
<accession>A0A9P3UL86</accession>
<dbReference type="GO" id="GO:0003677">
    <property type="term" value="F:DNA binding"/>
    <property type="evidence" value="ECO:0007669"/>
    <property type="project" value="InterPro"/>
</dbReference>
<organism evidence="3 4">
    <name type="scientific">Lyophyllum shimeji</name>
    <name type="common">Hon-shimeji</name>
    <name type="synonym">Tricholoma shimeji</name>
    <dbReference type="NCBI Taxonomy" id="47721"/>
    <lineage>
        <taxon>Eukaryota</taxon>
        <taxon>Fungi</taxon>
        <taxon>Dikarya</taxon>
        <taxon>Basidiomycota</taxon>
        <taxon>Agaricomycotina</taxon>
        <taxon>Agaricomycetes</taxon>
        <taxon>Agaricomycetidae</taxon>
        <taxon>Agaricales</taxon>
        <taxon>Tricholomatineae</taxon>
        <taxon>Lyophyllaceae</taxon>
        <taxon>Lyophyllum</taxon>
    </lineage>
</organism>
<dbReference type="Proteomes" id="UP001063166">
    <property type="component" value="Unassembled WGS sequence"/>
</dbReference>
<name>A0A9P3UL86_LYOSH</name>
<feature type="domain" description="GDS1 winged helix" evidence="2">
    <location>
        <begin position="80"/>
        <end position="154"/>
    </location>
</feature>
<feature type="region of interest" description="Disordered" evidence="1">
    <location>
        <begin position="886"/>
        <end position="971"/>
    </location>
</feature>
<dbReference type="OrthoDB" id="5597783at2759"/>
<feature type="compositionally biased region" description="Low complexity" evidence="1">
    <location>
        <begin position="573"/>
        <end position="586"/>
    </location>
</feature>
<gene>
    <name evidence="3" type="ORF">LshimejAT787_0209150</name>
</gene>
<dbReference type="EMBL" id="BRPK01000002">
    <property type="protein sequence ID" value="GLB35350.1"/>
    <property type="molecule type" value="Genomic_DNA"/>
</dbReference>
<evidence type="ECO:0000259" key="2">
    <source>
        <dbReference type="Pfam" id="PF25318"/>
    </source>
</evidence>
<sequence length="971" mass="105573">MDHSQASSSTSSHADPHVSHSYGTRIRQNIVIKPSARLRQSPEPHPQPQRKPKPAPTPKSALSPPNPNFPQFPPPGIVLHPDDANSKVFMAIGRSFLSVDNRAMTIKDLAEMTVKFGLVCQNVSAASQAITTYIRTHMQRCEVQQDQPLLLRHALSGTAADDDLLPALYSRSGGAHCNVNPENKITNFRRGTMVWYMSRTTGAPCPFAREGIRLCDYTEDGKVGSMSVSKEKKRQMERERRIERCGQKRKRPLRGCVAKGFESDNDDERPPPKVKLTLRLKPLQCRSSATNTSSSRSNSVIDLSKDSDSDSDSSEDDSMSVDSSSEEEDESSPPPPPVPAPEEESWSLPPYPRKSISIPCYTPSTDSPPHVPWPRTDVDPYRRSPSVPHSVGSPPPDSEDEDDDYHITMTGARRHSIGPRSSDDPDGWDADLDSEGDGEMWESPGPRSPSAPLMLPEVTVKEEPTDVQGMLQAWEDFDSTLAGVKVVEVIAQAAASVLEAESTSNIKTEPFDTWNWEPSYTDPNDDWLLGADGELTARIKQEEIDHDSPLYPPALQTDLGALAPSSPVSPLSHFSSLSYSDPSSPESSRDNEWNDNPRAKTQSTPFSFFADALPTSFSLPLTPQREPSATSKPEPVLAPVPPVSQSLATLIQSMSMNSPTVVAPPSPSKPPSCISPHETRGNTASDNVVVQTCQPCNPPITATQIEGISVYQMTLGPFHLLRRIDTDFVNLSPIVAYSGAPWPVLSTITNATIVTRGSLIVSGTWVPLSAAQAYVRDHDPLQNGPLHTFLSDTLVERFPPALQDFHRSSTQGRMLGHFGPQFGSTIQATQLCGAAETQGTSSEESTQPSRAFALSVALSSSDRTAQDADAPLSATEQEIFRTLCDIPDWDKENSPLSSPKPAERKTAPTVAAVSGGTQVQNTQTGHAQAPAKESERPGRPLRRSKRVADAIAAQAQTRTRSRRGGSRNSLS</sequence>
<feature type="compositionally biased region" description="Polar residues" evidence="1">
    <location>
        <begin position="915"/>
        <end position="926"/>
    </location>
</feature>
<feature type="compositionally biased region" description="Acidic residues" evidence="1">
    <location>
        <begin position="309"/>
        <end position="331"/>
    </location>
</feature>
<dbReference type="SUPFAM" id="SSF54616">
    <property type="entry name" value="DNA-binding domain of Mlu1-box binding protein MBP1"/>
    <property type="match status" value="1"/>
</dbReference>
<evidence type="ECO:0000256" key="1">
    <source>
        <dbReference type="SAM" id="MobiDB-lite"/>
    </source>
</evidence>
<reference evidence="3" key="1">
    <citation type="submission" date="2022-07" db="EMBL/GenBank/DDBJ databases">
        <title>The genome of Lyophyllum shimeji provides insight into the initial evolution of ectomycorrhizal fungal genome.</title>
        <authorList>
            <person name="Kobayashi Y."/>
            <person name="Shibata T."/>
            <person name="Hirakawa H."/>
            <person name="Shigenobu S."/>
            <person name="Nishiyama T."/>
            <person name="Yamada A."/>
            <person name="Hasebe M."/>
            <person name="Kawaguchi M."/>
        </authorList>
    </citation>
    <scope>NUCLEOTIDE SEQUENCE</scope>
    <source>
        <strain evidence="3">AT787</strain>
    </source>
</reference>
<evidence type="ECO:0000313" key="4">
    <source>
        <dbReference type="Proteomes" id="UP001063166"/>
    </source>
</evidence>
<feature type="compositionally biased region" description="Acidic residues" evidence="1">
    <location>
        <begin position="424"/>
        <end position="440"/>
    </location>
</feature>
<dbReference type="Gene3D" id="3.10.260.10">
    <property type="entry name" value="Transcription regulator HTH, APSES-type DNA-binding domain"/>
    <property type="match status" value="1"/>
</dbReference>
<feature type="compositionally biased region" description="Low complexity" evidence="1">
    <location>
        <begin position="286"/>
        <end position="299"/>
    </location>
</feature>
<dbReference type="InterPro" id="IPR036887">
    <property type="entry name" value="HTH_APSES_sf"/>
</dbReference>
<evidence type="ECO:0000313" key="3">
    <source>
        <dbReference type="EMBL" id="GLB35350.1"/>
    </source>
</evidence>
<feature type="compositionally biased region" description="Low complexity" evidence="1">
    <location>
        <begin position="1"/>
        <end position="13"/>
    </location>
</feature>
<comment type="caution">
    <text evidence="3">The sequence shown here is derived from an EMBL/GenBank/DDBJ whole genome shotgun (WGS) entry which is preliminary data.</text>
</comment>
<feature type="region of interest" description="Disordered" evidence="1">
    <location>
        <begin position="573"/>
        <end position="603"/>
    </location>
</feature>
<feature type="compositionally biased region" description="Pro residues" evidence="1">
    <location>
        <begin position="64"/>
        <end position="76"/>
    </location>
</feature>
<feature type="compositionally biased region" description="Polar residues" evidence="1">
    <location>
        <begin position="617"/>
        <end position="631"/>
    </location>
</feature>
<protein>
    <recommendedName>
        <fullName evidence="2">GDS1 winged helix domain-containing protein</fullName>
    </recommendedName>
</protein>
<feature type="region of interest" description="Disordered" evidence="1">
    <location>
        <begin position="1"/>
        <end position="76"/>
    </location>
</feature>
<dbReference type="Pfam" id="PF25318">
    <property type="entry name" value="WHD_GDS1"/>
    <property type="match status" value="1"/>
</dbReference>
<feature type="region of interest" description="Disordered" evidence="1">
    <location>
        <begin position="617"/>
        <end position="640"/>
    </location>
</feature>